<dbReference type="Gene3D" id="2.30.30.60">
    <property type="match status" value="1"/>
</dbReference>
<sequence length="358" mass="39953">MTFLHEAFAYNEVWVWFVALGIFIGTFALLRLLKWTAHRRLKALRDRTQGDLPRLVVNLIRSTSTLFLVVVALFAAAQALTLPPGVGEAIATLALIAFLFQCAGWGARGITHWVNRTVKYKLEEEKDAASATSLNAVAFLGKIALWTVALLLALDNLGIDITALVTGLGIAGIAVALALQNILSDLFASISIVVDKPFLVGDFIVVGEMRGTVQRIGLKTTRIRSLTGEQVVVANSELLRQRIHNYKQMQERRATFSFGVVYSTPPDQLAAIPALVREVVEAQPHTRFDRAHFKEYGEYALAFEVVYWMLRPDYNLYMDTQQAINLELYRRFAAAGIHFAYPTHTVYIHPPSENDHGR</sequence>
<evidence type="ECO:0000256" key="2">
    <source>
        <dbReference type="ARBA" id="ARBA00008017"/>
    </source>
</evidence>
<dbReference type="GO" id="GO:0005886">
    <property type="term" value="C:plasma membrane"/>
    <property type="evidence" value="ECO:0007669"/>
    <property type="project" value="UniProtKB-SubCell"/>
</dbReference>
<reference evidence="12" key="1">
    <citation type="submission" date="2018-12" db="EMBL/GenBank/DDBJ databases">
        <title>Complete genome sequence of an uncultured bacterium of the candidate phylum Bipolaricaulota.</title>
        <authorList>
            <person name="Kadnikov V.V."/>
            <person name="Mardanov A.V."/>
            <person name="Beletsky A.V."/>
            <person name="Frank Y.A."/>
            <person name="Karnachuk O.V."/>
            <person name="Ravin N.V."/>
        </authorList>
    </citation>
    <scope>NUCLEOTIDE SEQUENCE [LARGE SCALE GENOMIC DNA]</scope>
</reference>
<dbReference type="InterPro" id="IPR023408">
    <property type="entry name" value="MscS_beta-dom_sf"/>
</dbReference>
<feature type="domain" description="Mechanosensitive ion channel MscS C-terminal" evidence="9">
    <location>
        <begin position="255"/>
        <end position="339"/>
    </location>
</feature>
<evidence type="ECO:0000259" key="10">
    <source>
        <dbReference type="Pfam" id="PF21088"/>
    </source>
</evidence>
<evidence type="ECO:0000259" key="8">
    <source>
        <dbReference type="Pfam" id="PF00924"/>
    </source>
</evidence>
<dbReference type="InterPro" id="IPR049278">
    <property type="entry name" value="MS_channel_C"/>
</dbReference>
<feature type="transmembrane region" description="Helical" evidence="7">
    <location>
        <begin position="55"/>
        <end position="77"/>
    </location>
</feature>
<proteinExistence type="inferred from homology"/>
<evidence type="ECO:0000256" key="5">
    <source>
        <dbReference type="ARBA" id="ARBA00022989"/>
    </source>
</evidence>
<keyword evidence="4 7" id="KW-0812">Transmembrane</keyword>
<feature type="transmembrane region" description="Helical" evidence="7">
    <location>
        <begin position="89"/>
        <end position="107"/>
    </location>
</feature>
<dbReference type="InterPro" id="IPR010920">
    <property type="entry name" value="LSM_dom_sf"/>
</dbReference>
<dbReference type="Pfam" id="PF21088">
    <property type="entry name" value="MS_channel_1st"/>
    <property type="match status" value="1"/>
</dbReference>
<evidence type="ECO:0000256" key="4">
    <source>
        <dbReference type="ARBA" id="ARBA00022692"/>
    </source>
</evidence>
<dbReference type="PANTHER" id="PTHR30566:SF25">
    <property type="entry name" value="INNER MEMBRANE PROTEIN"/>
    <property type="match status" value="1"/>
</dbReference>
<dbReference type="SUPFAM" id="SSF82689">
    <property type="entry name" value="Mechanosensitive channel protein MscS (YggB), C-terminal domain"/>
    <property type="match status" value="1"/>
</dbReference>
<dbReference type="PANTHER" id="PTHR30566">
    <property type="entry name" value="YNAI-RELATED MECHANOSENSITIVE ION CHANNEL"/>
    <property type="match status" value="1"/>
</dbReference>
<evidence type="ECO:0000256" key="3">
    <source>
        <dbReference type="ARBA" id="ARBA00022475"/>
    </source>
</evidence>
<dbReference type="InterPro" id="IPR011066">
    <property type="entry name" value="MscS_channel_C_sf"/>
</dbReference>
<dbReference type="SUPFAM" id="SSF50182">
    <property type="entry name" value="Sm-like ribonucleoproteins"/>
    <property type="match status" value="1"/>
</dbReference>
<feature type="transmembrane region" description="Helical" evidence="7">
    <location>
        <begin position="13"/>
        <end position="34"/>
    </location>
</feature>
<dbReference type="InterPro" id="IPR006685">
    <property type="entry name" value="MscS_channel_2nd"/>
</dbReference>
<name>A0A410FWB2_BIPS1</name>
<dbReference type="EMBL" id="CP034928">
    <property type="protein sequence ID" value="QAA77228.1"/>
    <property type="molecule type" value="Genomic_DNA"/>
</dbReference>
<dbReference type="InterPro" id="IPR049142">
    <property type="entry name" value="MS_channel_1st"/>
</dbReference>
<keyword evidence="5 7" id="KW-1133">Transmembrane helix</keyword>
<evidence type="ECO:0000313" key="11">
    <source>
        <dbReference type="EMBL" id="QAA77228.1"/>
    </source>
</evidence>
<dbReference type="InterPro" id="IPR011014">
    <property type="entry name" value="MscS_channel_TM-2"/>
</dbReference>
<feature type="transmembrane region" description="Helical" evidence="7">
    <location>
        <begin position="159"/>
        <end position="179"/>
    </location>
</feature>
<gene>
    <name evidence="11" type="ORF">BIP78_1462</name>
</gene>
<dbReference type="Pfam" id="PF21082">
    <property type="entry name" value="MS_channel_3rd"/>
    <property type="match status" value="1"/>
</dbReference>
<dbReference type="SUPFAM" id="SSF82861">
    <property type="entry name" value="Mechanosensitive channel protein MscS (YggB), transmembrane region"/>
    <property type="match status" value="1"/>
</dbReference>
<evidence type="ECO:0000256" key="6">
    <source>
        <dbReference type="ARBA" id="ARBA00023136"/>
    </source>
</evidence>
<protein>
    <submittedName>
        <fullName evidence="11">Potassium efflux system KefA protein / Small-conductance mechanosensitive channel</fullName>
    </submittedName>
</protein>
<dbReference type="KEGG" id="bih:BIP78_1462"/>
<comment type="subcellular location">
    <subcellularLocation>
        <location evidence="1">Cell membrane</location>
        <topology evidence="1">Multi-pass membrane protein</topology>
    </subcellularLocation>
</comment>
<evidence type="ECO:0000313" key="12">
    <source>
        <dbReference type="Proteomes" id="UP000287233"/>
    </source>
</evidence>
<dbReference type="Pfam" id="PF00924">
    <property type="entry name" value="MS_channel_2nd"/>
    <property type="match status" value="1"/>
</dbReference>
<dbReference type="Proteomes" id="UP000287233">
    <property type="component" value="Chromosome"/>
</dbReference>
<feature type="transmembrane region" description="Helical" evidence="7">
    <location>
        <begin position="128"/>
        <end position="153"/>
    </location>
</feature>
<feature type="domain" description="Mechanosensitive ion channel transmembrane helices 2/3" evidence="10">
    <location>
        <begin position="142"/>
        <end position="180"/>
    </location>
</feature>
<organism evidence="11 12">
    <name type="scientific">Bipolaricaulis sibiricus</name>
    <dbReference type="NCBI Taxonomy" id="2501609"/>
    <lineage>
        <taxon>Bacteria</taxon>
        <taxon>Candidatus Bipolaricaulota</taxon>
        <taxon>Candidatus Bipolaricaulia</taxon>
        <taxon>Candidatus Bipolaricaulales</taxon>
        <taxon>Candidatus Bipolaricaulaceae</taxon>
        <taxon>Candidatus Bipolaricaulis</taxon>
    </lineage>
</organism>
<dbReference type="GO" id="GO:0055085">
    <property type="term" value="P:transmembrane transport"/>
    <property type="evidence" value="ECO:0007669"/>
    <property type="project" value="InterPro"/>
</dbReference>
<accession>A0A410FWB2</accession>
<feature type="domain" description="Mechanosensitive ion channel MscS" evidence="8">
    <location>
        <begin position="181"/>
        <end position="247"/>
    </location>
</feature>
<dbReference type="Gene3D" id="1.10.287.1260">
    <property type="match status" value="1"/>
</dbReference>
<keyword evidence="3" id="KW-1003">Cell membrane</keyword>
<dbReference type="Gene3D" id="3.30.70.100">
    <property type="match status" value="1"/>
</dbReference>
<dbReference type="AlphaFoldDB" id="A0A410FWB2"/>
<keyword evidence="6 7" id="KW-0472">Membrane</keyword>
<evidence type="ECO:0000256" key="7">
    <source>
        <dbReference type="SAM" id="Phobius"/>
    </source>
</evidence>
<evidence type="ECO:0000256" key="1">
    <source>
        <dbReference type="ARBA" id="ARBA00004651"/>
    </source>
</evidence>
<comment type="similarity">
    <text evidence="2">Belongs to the MscS (TC 1.A.23) family.</text>
</comment>
<evidence type="ECO:0000259" key="9">
    <source>
        <dbReference type="Pfam" id="PF21082"/>
    </source>
</evidence>